<dbReference type="EMBL" id="WHOC01000133">
    <property type="protein sequence ID" value="NOU88714.1"/>
    <property type="molecule type" value="Genomic_DNA"/>
</dbReference>
<comment type="caution">
    <text evidence="2">The sequence shown here is derived from an EMBL/GenBank/DDBJ whole genome shotgun (WGS) entry which is preliminary data.</text>
</comment>
<reference evidence="2 3" key="1">
    <citation type="submission" date="2019-10" db="EMBL/GenBank/DDBJ databases">
        <title>Description of Paenibacillus choica sp. nov.</title>
        <authorList>
            <person name="Carlier A."/>
            <person name="Qi S."/>
        </authorList>
    </citation>
    <scope>NUCLEOTIDE SEQUENCE [LARGE SCALE GENOMIC DNA]</scope>
    <source>
        <strain evidence="2 3">LMG 31460</strain>
    </source>
</reference>
<dbReference type="Gene3D" id="1.50.10.10">
    <property type="match status" value="1"/>
</dbReference>
<evidence type="ECO:0000313" key="2">
    <source>
        <dbReference type="EMBL" id="NOU88714.1"/>
    </source>
</evidence>
<gene>
    <name evidence="2" type="ORF">GC102_23610</name>
</gene>
<evidence type="ECO:0000313" key="3">
    <source>
        <dbReference type="Proteomes" id="UP000658690"/>
    </source>
</evidence>
<dbReference type="Proteomes" id="UP000658690">
    <property type="component" value="Unassembled WGS sequence"/>
</dbReference>
<dbReference type="InterPro" id="IPR012341">
    <property type="entry name" value="6hp_glycosidase-like_sf"/>
</dbReference>
<accession>A0ABX1Z8V7</accession>
<name>A0ABX1Z8V7_9BACL</name>
<dbReference type="InterPro" id="IPR054363">
    <property type="entry name" value="GH95_cat"/>
</dbReference>
<dbReference type="SUPFAM" id="SSF48208">
    <property type="entry name" value="Six-hairpin glycosidases"/>
    <property type="match status" value="1"/>
</dbReference>
<evidence type="ECO:0000259" key="1">
    <source>
        <dbReference type="Pfam" id="PF22124"/>
    </source>
</evidence>
<proteinExistence type="predicted"/>
<dbReference type="RefSeq" id="WP_171691702.1">
    <property type="nucleotide sequence ID" value="NZ_WHOC01000133.1"/>
</dbReference>
<dbReference type="InterPro" id="IPR008928">
    <property type="entry name" value="6-hairpin_glycosidase_sf"/>
</dbReference>
<organism evidence="2 3">
    <name type="scientific">Paenibacillus germinis</name>
    <dbReference type="NCBI Taxonomy" id="2654979"/>
    <lineage>
        <taxon>Bacteria</taxon>
        <taxon>Bacillati</taxon>
        <taxon>Bacillota</taxon>
        <taxon>Bacilli</taxon>
        <taxon>Bacillales</taxon>
        <taxon>Paenibacillaceae</taxon>
        <taxon>Paenibacillus</taxon>
    </lineage>
</organism>
<sequence>MPLQGVWTADGGKLPPCKGDYHNDLNTQLSYWPYMKANHMEEGESFIDLLWNLRPQALAFAERFFEAPGICLPSVMGIGGEPLGGWVMYTTNLVNQILLCQAFDHYWLYTGDRDFLERKTYVYFRETAACILHWLKPGPEGKLLLPLSSSPEIHNNSPAAWLTANSNNDLALLHYLFETLKQYEELLGRDLEAKEWGDIRSQLSELAVNEDDVLMLSPSESLAESHRHLSHLMAIYPLNLVQYGRSERENEIIEASLAQIEQLGTAAWVGYSFAWVADLYARARNGEQAYRYLHIFWDAFISRNGFHLNGDQKKMGYSSYHYRPFTLEGKMAAADALREMLLQNHEGFIRLFPAIPDEWKQNGVSFRRFRGGMGSLVSAEIANGRLLYVTLEADRDVRLQVLNCFDAEELEIAQGENTNVRSVRIGETFTIDLRAGESILIKAACL</sequence>
<dbReference type="PANTHER" id="PTHR31084">
    <property type="entry name" value="ALPHA-L-FUCOSIDASE 2"/>
    <property type="match status" value="1"/>
</dbReference>
<dbReference type="Pfam" id="PF22124">
    <property type="entry name" value="Glyco_hydro_95_cat"/>
    <property type="match status" value="1"/>
</dbReference>
<protein>
    <recommendedName>
        <fullName evidence="1">Glycosyl hydrolase family 95 catalytic domain-containing protein</fullName>
    </recommendedName>
</protein>
<feature type="domain" description="Glycosyl hydrolase family 95 catalytic" evidence="1">
    <location>
        <begin position="3"/>
        <end position="341"/>
    </location>
</feature>
<keyword evidence="3" id="KW-1185">Reference proteome</keyword>
<dbReference type="PANTHER" id="PTHR31084:SF0">
    <property type="entry name" value="ALPHA-L-FUCOSIDASE 2"/>
    <property type="match status" value="1"/>
</dbReference>